<dbReference type="Pfam" id="PF00233">
    <property type="entry name" value="PDEase_I"/>
    <property type="match status" value="1"/>
</dbReference>
<dbReference type="EMBL" id="JTDY01000537">
    <property type="protein sequence ID" value="KOB76748.1"/>
    <property type="molecule type" value="Genomic_DNA"/>
</dbReference>
<dbReference type="AlphaFoldDB" id="A0A0L7LMH7"/>
<keyword evidence="5" id="KW-1185">Reference proteome</keyword>
<feature type="non-terminal residue" evidence="4">
    <location>
        <position position="596"/>
    </location>
</feature>
<evidence type="ECO:0000313" key="4">
    <source>
        <dbReference type="EMBL" id="KOB76748.1"/>
    </source>
</evidence>
<evidence type="ECO:0000313" key="5">
    <source>
        <dbReference type="Proteomes" id="UP000037510"/>
    </source>
</evidence>
<keyword evidence="1" id="KW-0479">Metal-binding</keyword>
<dbReference type="GO" id="GO:0004114">
    <property type="term" value="F:3',5'-cyclic-nucleotide phosphodiesterase activity"/>
    <property type="evidence" value="ECO:0007669"/>
    <property type="project" value="InterPro"/>
</dbReference>
<feature type="domain" description="PDEase" evidence="3">
    <location>
        <begin position="534"/>
        <end position="596"/>
    </location>
</feature>
<dbReference type="Proteomes" id="UP000037510">
    <property type="component" value="Unassembled WGS sequence"/>
</dbReference>
<dbReference type="Gene3D" id="3.30.450.40">
    <property type="match status" value="1"/>
</dbReference>
<evidence type="ECO:0000256" key="1">
    <source>
        <dbReference type="ARBA" id="ARBA00022723"/>
    </source>
</evidence>
<keyword evidence="2" id="KW-0378">Hydrolase</keyword>
<dbReference type="PANTHER" id="PTHR11347">
    <property type="entry name" value="CYCLIC NUCLEOTIDE PHOSPHODIESTERASE"/>
    <property type="match status" value="1"/>
</dbReference>
<name>A0A0L7LMH7_OPEBR</name>
<evidence type="ECO:0000259" key="3">
    <source>
        <dbReference type="PROSITE" id="PS51845"/>
    </source>
</evidence>
<dbReference type="GO" id="GO:0046872">
    <property type="term" value="F:metal ion binding"/>
    <property type="evidence" value="ECO:0007669"/>
    <property type="project" value="UniProtKB-KW"/>
</dbReference>
<sequence>TMTTQKKHRRKSIQFSDPGKILDLLMEECESELVFQVVVNGDRSEASMEAVGLSALPRKTKILMFHKFSDLLKNVVEQIEYLTNFPPDIATIVMPYISKDQGKRRIVMVPINDKPFSVIVCVVTPKILEDHVATYCTLKQKCQQLLRVARRLFTQLTKAEYCKVMLVDVEKMQLVDNTPIKTGALINAKNAKEHGAYDPNIDGYPGVDCKTILCFPIREQTGIIGVGQLINKVSDPYFDGMDEEMALAFSIYCGVCIVHSVIYQRLQEAHIRSALANELVMYHMKVRECVQHLLRRVHRALRHLPEAAGGAHQERAGERARHVPHEGTIYCGVCIVHSVIYQRLQEAHIRSALANELVMYHMKHPHITSLHFNPRALPLRELPCYVVKMIADLGFDKITFHKHPHITSLHFNPRALPLRELPCYVVKMIADLGFDKITFHKHPHITSLHFNPRALPLRELPCYVVKMIADLGFDKITFHKHPHITSLHFNPRALPLRELPCYVVKMIADLGFDKIRVTATSRTTAGCTPSTWYKTTLAALYSSEGSVMERHHLAQAMCILNTEGCDILEALPRRDYDRAIMMLRDYILATDLANYF</sequence>
<dbReference type="Gene3D" id="1.10.1300.10">
    <property type="entry name" value="3'5'-cyclic nucleotide phosphodiesterase, catalytic domain"/>
    <property type="match status" value="1"/>
</dbReference>
<dbReference type="STRING" id="104452.A0A0L7LMH7"/>
<dbReference type="InterPro" id="IPR036971">
    <property type="entry name" value="PDEase_catalytic_dom_sf"/>
</dbReference>
<reference evidence="4 5" key="1">
    <citation type="journal article" date="2015" name="Genome Biol. Evol.">
        <title>The genome of winter moth (Operophtera brumata) provides a genomic perspective on sexual dimorphism and phenology.</title>
        <authorList>
            <person name="Derks M.F."/>
            <person name="Smit S."/>
            <person name="Salis L."/>
            <person name="Schijlen E."/>
            <person name="Bossers A."/>
            <person name="Mateman C."/>
            <person name="Pijl A.S."/>
            <person name="de Ridder D."/>
            <person name="Groenen M.A."/>
            <person name="Visser M.E."/>
            <person name="Megens H.J."/>
        </authorList>
    </citation>
    <scope>NUCLEOTIDE SEQUENCE [LARGE SCALE GENOMIC DNA]</scope>
    <source>
        <strain evidence="4">WM2013NL</strain>
        <tissue evidence="4">Head and thorax</tissue>
    </source>
</reference>
<gene>
    <name evidence="4" type="ORF">OBRU01_05262</name>
</gene>
<dbReference type="PROSITE" id="PS51845">
    <property type="entry name" value="PDEASE_I_2"/>
    <property type="match status" value="1"/>
</dbReference>
<dbReference type="SUPFAM" id="SSF109604">
    <property type="entry name" value="HD-domain/PDEase-like"/>
    <property type="match status" value="1"/>
</dbReference>
<evidence type="ECO:0000256" key="2">
    <source>
        <dbReference type="ARBA" id="ARBA00022801"/>
    </source>
</evidence>
<organism evidence="4 5">
    <name type="scientific">Operophtera brumata</name>
    <name type="common">Winter moth</name>
    <name type="synonym">Phalaena brumata</name>
    <dbReference type="NCBI Taxonomy" id="104452"/>
    <lineage>
        <taxon>Eukaryota</taxon>
        <taxon>Metazoa</taxon>
        <taxon>Ecdysozoa</taxon>
        <taxon>Arthropoda</taxon>
        <taxon>Hexapoda</taxon>
        <taxon>Insecta</taxon>
        <taxon>Pterygota</taxon>
        <taxon>Neoptera</taxon>
        <taxon>Endopterygota</taxon>
        <taxon>Lepidoptera</taxon>
        <taxon>Glossata</taxon>
        <taxon>Ditrysia</taxon>
        <taxon>Geometroidea</taxon>
        <taxon>Geometridae</taxon>
        <taxon>Larentiinae</taxon>
        <taxon>Operophtera</taxon>
    </lineage>
</organism>
<comment type="caution">
    <text evidence="4">The sequence shown here is derived from an EMBL/GenBank/DDBJ whole genome shotgun (WGS) entry which is preliminary data.</text>
</comment>
<dbReference type="GO" id="GO:0007165">
    <property type="term" value="P:signal transduction"/>
    <property type="evidence" value="ECO:0007669"/>
    <property type="project" value="InterPro"/>
</dbReference>
<dbReference type="InterPro" id="IPR029016">
    <property type="entry name" value="GAF-like_dom_sf"/>
</dbReference>
<dbReference type="SUPFAM" id="SSF55781">
    <property type="entry name" value="GAF domain-like"/>
    <property type="match status" value="1"/>
</dbReference>
<dbReference type="InterPro" id="IPR002073">
    <property type="entry name" value="PDEase_catalytic_dom"/>
</dbReference>
<proteinExistence type="predicted"/>
<protein>
    <submittedName>
        <fullName evidence="4">Putative cyclic GMP stimulated phosphodiesterase</fullName>
    </submittedName>
</protein>
<accession>A0A0L7LMH7</accession>
<feature type="non-terminal residue" evidence="4">
    <location>
        <position position="1"/>
    </location>
</feature>